<sequence length="44" mass="5456">MLRFLSALFRSLLFFYTTFFTDLINHVEWFTINVMLFLNLKLYD</sequence>
<name>H1LI24_9LACO</name>
<evidence type="ECO:0000313" key="1">
    <source>
        <dbReference type="EMBL" id="EHO49977.1"/>
    </source>
</evidence>
<protein>
    <submittedName>
        <fullName evidence="1">Uncharacterized protein</fullName>
    </submittedName>
</protein>
<dbReference type="EMBL" id="AGRJ01000201">
    <property type="protein sequence ID" value="EHO49977.1"/>
    <property type="molecule type" value="Genomic_DNA"/>
</dbReference>
<gene>
    <name evidence="1" type="ORF">HMPREF9104_02265</name>
</gene>
<accession>H1LI24</accession>
<dbReference type="AlphaFoldDB" id="H1LI24"/>
<dbReference type="STRING" id="797516.HMPREF9104_02265"/>
<evidence type="ECO:0000313" key="2">
    <source>
        <dbReference type="Proteomes" id="UP000005025"/>
    </source>
</evidence>
<dbReference type="HOGENOM" id="CLU_3217867_0_0_9"/>
<organism evidence="1 2">
    <name type="scientific">Lentilactobacillus kisonensis F0435</name>
    <dbReference type="NCBI Taxonomy" id="797516"/>
    <lineage>
        <taxon>Bacteria</taxon>
        <taxon>Bacillati</taxon>
        <taxon>Bacillota</taxon>
        <taxon>Bacilli</taxon>
        <taxon>Lactobacillales</taxon>
        <taxon>Lactobacillaceae</taxon>
        <taxon>Lentilactobacillus</taxon>
    </lineage>
</organism>
<dbReference type="Proteomes" id="UP000005025">
    <property type="component" value="Unassembled WGS sequence"/>
</dbReference>
<comment type="caution">
    <text evidence="1">The sequence shown here is derived from an EMBL/GenBank/DDBJ whole genome shotgun (WGS) entry which is preliminary data.</text>
</comment>
<reference evidence="1 2" key="1">
    <citation type="submission" date="2011-09" db="EMBL/GenBank/DDBJ databases">
        <authorList>
            <person name="Weinstock G."/>
            <person name="Sodergren E."/>
            <person name="Clifton S."/>
            <person name="Fulton L."/>
            <person name="Fulton B."/>
            <person name="Courtney L."/>
            <person name="Fronick C."/>
            <person name="Harrison M."/>
            <person name="Strong C."/>
            <person name="Farmer C."/>
            <person name="Delahaunty K."/>
            <person name="Markovic C."/>
            <person name="Hall O."/>
            <person name="Minx P."/>
            <person name="Tomlinson C."/>
            <person name="Mitreva M."/>
            <person name="Hou S."/>
            <person name="Chen J."/>
            <person name="Wollam A."/>
            <person name="Pepin K.H."/>
            <person name="Johnson M."/>
            <person name="Bhonagiri V."/>
            <person name="Zhang X."/>
            <person name="Suruliraj S."/>
            <person name="Warren W."/>
            <person name="Chinwalla A."/>
            <person name="Mardis E.R."/>
            <person name="Wilson R.K."/>
        </authorList>
    </citation>
    <scope>NUCLEOTIDE SEQUENCE [LARGE SCALE GENOMIC DNA]</scope>
    <source>
        <strain evidence="1 2">F0435</strain>
    </source>
</reference>
<proteinExistence type="predicted"/>